<dbReference type="Gene3D" id="3.10.105.10">
    <property type="entry name" value="Dipeptide-binding Protein, Domain 3"/>
    <property type="match status" value="1"/>
</dbReference>
<dbReference type="SUPFAM" id="SSF53850">
    <property type="entry name" value="Periplasmic binding protein-like II"/>
    <property type="match status" value="1"/>
</dbReference>
<evidence type="ECO:0000313" key="1">
    <source>
        <dbReference type="EMBL" id="MPN30103.1"/>
    </source>
</evidence>
<accession>A0A645H2N0</accession>
<organism evidence="1">
    <name type="scientific">bioreactor metagenome</name>
    <dbReference type="NCBI Taxonomy" id="1076179"/>
    <lineage>
        <taxon>unclassified sequences</taxon>
        <taxon>metagenomes</taxon>
        <taxon>ecological metagenomes</taxon>
    </lineage>
</organism>
<gene>
    <name evidence="1" type="ORF">SDC9_177560</name>
</gene>
<comment type="caution">
    <text evidence="1">The sequence shown here is derived from an EMBL/GenBank/DDBJ whole genome shotgun (WGS) entry which is preliminary data.</text>
</comment>
<name>A0A645H2N0_9ZZZZ</name>
<reference evidence="1" key="1">
    <citation type="submission" date="2019-08" db="EMBL/GenBank/DDBJ databases">
        <authorList>
            <person name="Kucharzyk K."/>
            <person name="Murdoch R.W."/>
            <person name="Higgins S."/>
            <person name="Loffler F."/>
        </authorList>
    </citation>
    <scope>NUCLEOTIDE SEQUENCE</scope>
</reference>
<proteinExistence type="predicted"/>
<sequence length="113" mass="12556">MKSGNYSMSTIVQTVDPDVALWSTILHSNAIGGYNFSRLDDEEVDTAFDTGASVLDPVQRKAAYAPIEKKLYEDVVVIPIYRRVVTACYNPSLSIERAFNNGFSAVQDMAWTK</sequence>
<protein>
    <submittedName>
        <fullName evidence="1">Uncharacterized protein</fullName>
    </submittedName>
</protein>
<dbReference type="EMBL" id="VSSQ01081094">
    <property type="protein sequence ID" value="MPN30103.1"/>
    <property type="molecule type" value="Genomic_DNA"/>
</dbReference>
<dbReference type="AlphaFoldDB" id="A0A645H2N0"/>